<evidence type="ECO:0000313" key="3">
    <source>
        <dbReference type="Proteomes" id="UP000645390"/>
    </source>
</evidence>
<gene>
    <name evidence="2" type="ORF">GCM10008119_00630</name>
</gene>
<dbReference type="EMBL" id="BMDJ01000001">
    <property type="protein sequence ID" value="GGI22035.1"/>
    <property type="molecule type" value="Genomic_DNA"/>
</dbReference>
<comment type="caution">
    <text evidence="2">The sequence shown here is derived from an EMBL/GenBank/DDBJ whole genome shotgun (WGS) entry which is preliminary data.</text>
</comment>
<dbReference type="SUPFAM" id="SSF54637">
    <property type="entry name" value="Thioesterase/thiol ester dehydrase-isomerase"/>
    <property type="match status" value="1"/>
</dbReference>
<dbReference type="PANTHER" id="PTHR30272:SF1">
    <property type="entry name" value="3-HYDROXYACYL-[ACYL-CARRIER-PROTEIN] DEHYDRATASE"/>
    <property type="match status" value="1"/>
</dbReference>
<dbReference type="InterPro" id="IPR013114">
    <property type="entry name" value="FabA_FabZ"/>
</dbReference>
<dbReference type="PANTHER" id="PTHR30272">
    <property type="entry name" value="3-HYDROXYACYL-[ACYL-CARRIER-PROTEIN] DEHYDRATASE"/>
    <property type="match status" value="1"/>
</dbReference>
<dbReference type="Proteomes" id="UP000645390">
    <property type="component" value="Unassembled WGS sequence"/>
</dbReference>
<dbReference type="Gene3D" id="3.10.129.10">
    <property type="entry name" value="Hotdog Thioesterase"/>
    <property type="match status" value="1"/>
</dbReference>
<keyword evidence="1" id="KW-0456">Lyase</keyword>
<dbReference type="Pfam" id="PF07977">
    <property type="entry name" value="FabA"/>
    <property type="match status" value="1"/>
</dbReference>
<sequence length="148" mass="16829">MNLQEIIKKLPYGKDFLFVDELLQIDKNGAIGTYTYKDSLSFYESHFKNEPITPAVILTETMAQIGLVCLGLFLLKDELNNEKTSLVMTSNSIDFLKPVYPSEKVWVTSEKIYFRFNKLSCKVKMENILGEVICKGTISGMLISNPDE</sequence>
<proteinExistence type="predicted"/>
<organism evidence="2 3">
    <name type="scientific">Pedobacter mendelii</name>
    <dbReference type="NCBI Taxonomy" id="1908240"/>
    <lineage>
        <taxon>Bacteria</taxon>
        <taxon>Pseudomonadati</taxon>
        <taxon>Bacteroidota</taxon>
        <taxon>Sphingobacteriia</taxon>
        <taxon>Sphingobacteriales</taxon>
        <taxon>Sphingobacteriaceae</taxon>
        <taxon>Pedobacter</taxon>
    </lineage>
</organism>
<evidence type="ECO:0000313" key="2">
    <source>
        <dbReference type="EMBL" id="GGI22035.1"/>
    </source>
</evidence>
<dbReference type="InterPro" id="IPR029069">
    <property type="entry name" value="HotDog_dom_sf"/>
</dbReference>
<evidence type="ECO:0000256" key="1">
    <source>
        <dbReference type="ARBA" id="ARBA00023239"/>
    </source>
</evidence>
<keyword evidence="3" id="KW-1185">Reference proteome</keyword>
<protein>
    <submittedName>
        <fullName evidence="2">Beta-hydroxyacyl-ACP dehydratase</fullName>
    </submittedName>
</protein>
<name>A0ABQ2BDT4_9SPHI</name>
<accession>A0ABQ2BDT4</accession>
<dbReference type="RefSeq" id="WP_188411239.1">
    <property type="nucleotide sequence ID" value="NZ_BMDJ01000001.1"/>
</dbReference>
<reference evidence="3" key="1">
    <citation type="journal article" date="2019" name="Int. J. Syst. Evol. Microbiol.">
        <title>The Global Catalogue of Microorganisms (GCM) 10K type strain sequencing project: providing services to taxonomists for standard genome sequencing and annotation.</title>
        <authorList>
            <consortium name="The Broad Institute Genomics Platform"/>
            <consortium name="The Broad Institute Genome Sequencing Center for Infectious Disease"/>
            <person name="Wu L."/>
            <person name="Ma J."/>
        </authorList>
    </citation>
    <scope>NUCLEOTIDE SEQUENCE [LARGE SCALE GENOMIC DNA]</scope>
    <source>
        <strain evidence="3">CCM 8939</strain>
    </source>
</reference>